<evidence type="ECO:0000259" key="1">
    <source>
        <dbReference type="Pfam" id="PF11976"/>
    </source>
</evidence>
<dbReference type="InParanoid" id="A9USN3"/>
<dbReference type="STRING" id="81824.A9USN3"/>
<name>A9USN3_MONBE</name>
<feature type="domain" description="Rad60/SUMO-like" evidence="1">
    <location>
        <begin position="1"/>
        <end position="53"/>
    </location>
</feature>
<dbReference type="EMBL" id="CH991544">
    <property type="protein sequence ID" value="EDQ91810.1"/>
    <property type="molecule type" value="Genomic_DNA"/>
</dbReference>
<reference evidence="2 3" key="1">
    <citation type="journal article" date="2008" name="Nature">
        <title>The genome of the choanoflagellate Monosiga brevicollis and the origin of metazoans.</title>
        <authorList>
            <consortium name="JGI Sequencing"/>
            <person name="King N."/>
            <person name="Westbrook M.J."/>
            <person name="Young S.L."/>
            <person name="Kuo A."/>
            <person name="Abedin M."/>
            <person name="Chapman J."/>
            <person name="Fairclough S."/>
            <person name="Hellsten U."/>
            <person name="Isogai Y."/>
            <person name="Letunic I."/>
            <person name="Marr M."/>
            <person name="Pincus D."/>
            <person name="Putnam N."/>
            <person name="Rokas A."/>
            <person name="Wright K.J."/>
            <person name="Zuzow R."/>
            <person name="Dirks W."/>
            <person name="Good M."/>
            <person name="Goodstein D."/>
            <person name="Lemons D."/>
            <person name="Li W."/>
            <person name="Lyons J.B."/>
            <person name="Morris A."/>
            <person name="Nichols S."/>
            <person name="Richter D.J."/>
            <person name="Salamov A."/>
            <person name="Bork P."/>
            <person name="Lim W.A."/>
            <person name="Manning G."/>
            <person name="Miller W.T."/>
            <person name="McGinnis W."/>
            <person name="Shapiro H."/>
            <person name="Tjian R."/>
            <person name="Grigoriev I.V."/>
            <person name="Rokhsar D."/>
        </authorList>
    </citation>
    <scope>NUCLEOTIDE SEQUENCE [LARGE SCALE GENOMIC DNA]</scope>
    <source>
        <strain evidence="3">MX1 / ATCC 50154</strain>
    </source>
</reference>
<evidence type="ECO:0000313" key="2">
    <source>
        <dbReference type="EMBL" id="EDQ91810.1"/>
    </source>
</evidence>
<dbReference type="Gene3D" id="3.10.20.90">
    <property type="entry name" value="Phosphatidylinositol 3-kinase Catalytic Subunit, Chain A, domain 1"/>
    <property type="match status" value="1"/>
</dbReference>
<dbReference type="RefSeq" id="XP_001743096.1">
    <property type="nucleotide sequence ID" value="XM_001743044.1"/>
</dbReference>
<dbReference type="GeneID" id="5888555"/>
<dbReference type="AlphaFoldDB" id="A9USN3"/>
<feature type="non-terminal residue" evidence="2">
    <location>
        <position position="55"/>
    </location>
</feature>
<sequence>FKIKRHTPLERLFQAFCDVRRLDRQRCRFWWESFELQSQLTPELAGIADEDIIRC</sequence>
<dbReference type="SUPFAM" id="SSF54236">
    <property type="entry name" value="Ubiquitin-like"/>
    <property type="match status" value="1"/>
</dbReference>
<dbReference type="Pfam" id="PF11976">
    <property type="entry name" value="Rad60-SLD"/>
    <property type="match status" value="1"/>
</dbReference>
<accession>A9USN3</accession>
<dbReference type="InterPro" id="IPR022617">
    <property type="entry name" value="Rad60/SUMO-like_dom"/>
</dbReference>
<protein>
    <recommendedName>
        <fullName evidence="1">Rad60/SUMO-like domain-containing protein</fullName>
    </recommendedName>
</protein>
<proteinExistence type="predicted"/>
<dbReference type="Proteomes" id="UP000001357">
    <property type="component" value="Unassembled WGS sequence"/>
</dbReference>
<dbReference type="KEGG" id="mbr:MONBRDRAFT_3727"/>
<gene>
    <name evidence="2" type="ORF">MONBRDRAFT_3727</name>
</gene>
<evidence type="ECO:0000313" key="3">
    <source>
        <dbReference type="Proteomes" id="UP000001357"/>
    </source>
</evidence>
<feature type="non-terminal residue" evidence="2">
    <location>
        <position position="1"/>
    </location>
</feature>
<dbReference type="InterPro" id="IPR029071">
    <property type="entry name" value="Ubiquitin-like_domsf"/>
</dbReference>
<organism evidence="2 3">
    <name type="scientific">Monosiga brevicollis</name>
    <name type="common">Choanoflagellate</name>
    <dbReference type="NCBI Taxonomy" id="81824"/>
    <lineage>
        <taxon>Eukaryota</taxon>
        <taxon>Choanoflagellata</taxon>
        <taxon>Craspedida</taxon>
        <taxon>Salpingoecidae</taxon>
        <taxon>Monosiga</taxon>
    </lineage>
</organism>
<keyword evidence="3" id="KW-1185">Reference proteome</keyword>